<dbReference type="Proteomes" id="UP000070093">
    <property type="component" value="Unassembled WGS sequence"/>
</dbReference>
<keyword evidence="1" id="KW-0472">Membrane</keyword>
<feature type="transmembrane region" description="Helical" evidence="1">
    <location>
        <begin position="26"/>
        <end position="43"/>
    </location>
</feature>
<accession>A0A137SPT4</accession>
<keyword evidence="1" id="KW-0812">Transmembrane</keyword>
<evidence type="ECO:0000313" key="2">
    <source>
        <dbReference type="EMBL" id="KXO14427.1"/>
    </source>
</evidence>
<evidence type="ECO:0000313" key="3">
    <source>
        <dbReference type="Proteomes" id="UP000070093"/>
    </source>
</evidence>
<feature type="transmembrane region" description="Helical" evidence="1">
    <location>
        <begin position="63"/>
        <end position="82"/>
    </location>
</feature>
<sequence>MELTIKIVHFAIFLLIYSLLNKKIRVMRLFNIYVISFSVLHTLKRNCDLATLPGYDYWGEYFLPTLDIIRVIGIITMFVYFMKWLCAKLKKYSQQWHANHVGEKKTLLIRWIDLDDYSYTDQYFGSTIILLVFFKLFI</sequence>
<organism evidence="2 3">
    <name type="scientific">Prevotella bivia</name>
    <dbReference type="NCBI Taxonomy" id="28125"/>
    <lineage>
        <taxon>Bacteria</taxon>
        <taxon>Pseudomonadati</taxon>
        <taxon>Bacteroidota</taxon>
        <taxon>Bacteroidia</taxon>
        <taxon>Bacteroidales</taxon>
        <taxon>Prevotellaceae</taxon>
        <taxon>Prevotella</taxon>
    </lineage>
</organism>
<reference evidence="2 3" key="1">
    <citation type="submission" date="2016-02" db="EMBL/GenBank/DDBJ databases">
        <authorList>
            <person name="Wen L."/>
            <person name="He K."/>
            <person name="Yang H."/>
        </authorList>
    </citation>
    <scope>NUCLEOTIDE SEQUENCE [LARGE SCALE GENOMIC DNA]</scope>
    <source>
        <strain evidence="2 3">GED7880</strain>
    </source>
</reference>
<evidence type="ECO:0000256" key="1">
    <source>
        <dbReference type="SAM" id="Phobius"/>
    </source>
</evidence>
<gene>
    <name evidence="2" type="ORF">HMPREF3202_02477</name>
</gene>
<keyword evidence="1" id="KW-1133">Transmembrane helix</keyword>
<proteinExistence type="predicted"/>
<dbReference type="AlphaFoldDB" id="A0A137SPT4"/>
<dbReference type="EMBL" id="LTAG01000140">
    <property type="protein sequence ID" value="KXO14427.1"/>
    <property type="molecule type" value="Genomic_DNA"/>
</dbReference>
<dbReference type="PATRIC" id="fig|28125.4.peg.2470"/>
<protein>
    <submittedName>
        <fullName evidence="2">Uncharacterized protein</fullName>
    </submittedName>
</protein>
<comment type="caution">
    <text evidence="2">The sequence shown here is derived from an EMBL/GenBank/DDBJ whole genome shotgun (WGS) entry which is preliminary data.</text>
</comment>
<dbReference type="STRING" id="28125.HMPREF3202_02477"/>
<name>A0A137SPT4_9BACT</name>